<dbReference type="Gene3D" id="2.50.20.10">
    <property type="entry name" value="Lipoprotein localisation LolA/LolB/LppX"/>
    <property type="match status" value="1"/>
</dbReference>
<keyword evidence="6 13" id="KW-0732">Signal</keyword>
<comment type="subcellular location">
    <subcellularLocation>
        <location evidence="1">Cell outer membrane</location>
        <topology evidence="1">Lipid-anchor</topology>
    </subcellularLocation>
</comment>
<dbReference type="RefSeq" id="WP_045930840.1">
    <property type="nucleotide sequence ID" value="NZ_CP013119.1"/>
</dbReference>
<dbReference type="AlphaFoldDB" id="A0A2U2BL63"/>
<evidence type="ECO:0000313" key="14">
    <source>
        <dbReference type="EMBL" id="PWE14761.1"/>
    </source>
</evidence>
<evidence type="ECO:0000256" key="1">
    <source>
        <dbReference type="ARBA" id="ARBA00004459"/>
    </source>
</evidence>
<reference evidence="14 15" key="1">
    <citation type="submission" date="2018-05" db="EMBL/GenBank/DDBJ databases">
        <title>Genome Sequence of an Efficient Indole-Degrading Bacterium, Alcaligenes sp.YBY.</title>
        <authorList>
            <person name="Yang B."/>
        </authorList>
    </citation>
    <scope>NUCLEOTIDE SEQUENCE [LARGE SCALE GENOMIC DNA]</scope>
    <source>
        <strain evidence="14 15">YBY</strain>
    </source>
</reference>
<keyword evidence="10" id="KW-0143">Chaperone</keyword>
<dbReference type="PROSITE" id="PS51257">
    <property type="entry name" value="PROKAR_LIPOPROTEIN"/>
    <property type="match status" value="1"/>
</dbReference>
<comment type="subunit">
    <text evidence="3">Monomer.</text>
</comment>
<keyword evidence="12 14" id="KW-0449">Lipoprotein</keyword>
<evidence type="ECO:0000256" key="4">
    <source>
        <dbReference type="ARBA" id="ARBA00016202"/>
    </source>
</evidence>
<feature type="chain" id="PRO_5015613608" description="Outer-membrane lipoprotein LolB" evidence="13">
    <location>
        <begin position="26"/>
        <end position="198"/>
    </location>
</feature>
<keyword evidence="5" id="KW-0813">Transport</keyword>
<gene>
    <name evidence="14" type="ORF">DF183_08670</name>
</gene>
<evidence type="ECO:0000256" key="11">
    <source>
        <dbReference type="ARBA" id="ARBA00023237"/>
    </source>
</evidence>
<organism evidence="14 15">
    <name type="scientific">Alcaligenes faecalis</name>
    <dbReference type="NCBI Taxonomy" id="511"/>
    <lineage>
        <taxon>Bacteria</taxon>
        <taxon>Pseudomonadati</taxon>
        <taxon>Pseudomonadota</taxon>
        <taxon>Betaproteobacteria</taxon>
        <taxon>Burkholderiales</taxon>
        <taxon>Alcaligenaceae</taxon>
        <taxon>Alcaligenes</taxon>
    </lineage>
</organism>
<accession>A0A2U2BL63</accession>
<sequence length="198" mass="21487">MSILKQRVWTRAGALALIALLSACATPPKPETGSTADATQAASSLSRSGRFALSVTHSSSQVEAVQGGFSWRDDGRKLMLDLSNPLGNTLARVWVLPGQALLERTDGSQEVATHPDALVEKVLGSPVPVAGLRDWLHGRTGSAPVQSERRDDQQKLSGFEQSGWRVTLSRYDEQGPRLLQLNRHEANRSISVRLVVDQ</sequence>
<proteinExistence type="inferred from homology"/>
<dbReference type="EMBL" id="QEXO01000002">
    <property type="protein sequence ID" value="PWE14761.1"/>
    <property type="molecule type" value="Genomic_DNA"/>
</dbReference>
<evidence type="ECO:0000256" key="9">
    <source>
        <dbReference type="ARBA" id="ARBA00023139"/>
    </source>
</evidence>
<dbReference type="GeneID" id="29368433"/>
<comment type="similarity">
    <text evidence="2">Belongs to the LolB family.</text>
</comment>
<keyword evidence="7" id="KW-0653">Protein transport</keyword>
<dbReference type="GO" id="GO:0015031">
    <property type="term" value="P:protein transport"/>
    <property type="evidence" value="ECO:0007669"/>
    <property type="project" value="UniProtKB-KW"/>
</dbReference>
<evidence type="ECO:0000256" key="13">
    <source>
        <dbReference type="SAM" id="SignalP"/>
    </source>
</evidence>
<feature type="signal peptide" evidence="13">
    <location>
        <begin position="1"/>
        <end position="25"/>
    </location>
</feature>
<dbReference type="SUPFAM" id="SSF89392">
    <property type="entry name" value="Prokaryotic lipoproteins and lipoprotein localization factors"/>
    <property type="match status" value="1"/>
</dbReference>
<evidence type="ECO:0000256" key="10">
    <source>
        <dbReference type="ARBA" id="ARBA00023186"/>
    </source>
</evidence>
<dbReference type="CDD" id="cd16326">
    <property type="entry name" value="LolB"/>
    <property type="match status" value="1"/>
</dbReference>
<dbReference type="STRING" id="511.UZ73_07695"/>
<evidence type="ECO:0000256" key="8">
    <source>
        <dbReference type="ARBA" id="ARBA00023136"/>
    </source>
</evidence>
<evidence type="ECO:0000256" key="5">
    <source>
        <dbReference type="ARBA" id="ARBA00022448"/>
    </source>
</evidence>
<dbReference type="Proteomes" id="UP000245216">
    <property type="component" value="Unassembled WGS sequence"/>
</dbReference>
<reference evidence="14 15" key="2">
    <citation type="submission" date="2018-05" db="EMBL/GenBank/DDBJ databases">
        <authorList>
            <person name="Lanie J.A."/>
            <person name="Ng W.-L."/>
            <person name="Kazmierczak K.M."/>
            <person name="Andrzejewski T.M."/>
            <person name="Davidsen T.M."/>
            <person name="Wayne K.J."/>
            <person name="Tettelin H."/>
            <person name="Glass J.I."/>
            <person name="Rusch D."/>
            <person name="Podicherti R."/>
            <person name="Tsui H.-C.T."/>
            <person name="Winkler M.E."/>
        </authorList>
    </citation>
    <scope>NUCLEOTIDE SEQUENCE [LARGE SCALE GENOMIC DNA]</scope>
    <source>
        <strain evidence="14 15">YBY</strain>
    </source>
</reference>
<keyword evidence="8" id="KW-0472">Membrane</keyword>
<dbReference type="Pfam" id="PF03550">
    <property type="entry name" value="LolB"/>
    <property type="match status" value="1"/>
</dbReference>
<dbReference type="GO" id="GO:0009279">
    <property type="term" value="C:cell outer membrane"/>
    <property type="evidence" value="ECO:0007669"/>
    <property type="project" value="UniProtKB-SubCell"/>
</dbReference>
<evidence type="ECO:0000256" key="12">
    <source>
        <dbReference type="ARBA" id="ARBA00023288"/>
    </source>
</evidence>
<evidence type="ECO:0000256" key="7">
    <source>
        <dbReference type="ARBA" id="ARBA00022927"/>
    </source>
</evidence>
<comment type="caution">
    <text evidence="14">The sequence shown here is derived from an EMBL/GenBank/DDBJ whole genome shotgun (WGS) entry which is preliminary data.</text>
</comment>
<dbReference type="KEGG" id="afa:UZ73_07695"/>
<keyword evidence="9" id="KW-0564">Palmitate</keyword>
<evidence type="ECO:0000313" key="15">
    <source>
        <dbReference type="Proteomes" id="UP000245216"/>
    </source>
</evidence>
<dbReference type="InterPro" id="IPR029046">
    <property type="entry name" value="LolA/LolB/LppX"/>
</dbReference>
<evidence type="ECO:0000256" key="3">
    <source>
        <dbReference type="ARBA" id="ARBA00011245"/>
    </source>
</evidence>
<protein>
    <recommendedName>
        <fullName evidence="4">Outer-membrane lipoprotein LolB</fullName>
    </recommendedName>
</protein>
<name>A0A2U2BL63_ALCFA</name>
<evidence type="ECO:0000256" key="2">
    <source>
        <dbReference type="ARBA" id="ARBA00009696"/>
    </source>
</evidence>
<dbReference type="InterPro" id="IPR004565">
    <property type="entry name" value="OM_lipoprot_LolB"/>
</dbReference>
<keyword evidence="11" id="KW-0998">Cell outer membrane</keyword>
<evidence type="ECO:0000256" key="6">
    <source>
        <dbReference type="ARBA" id="ARBA00022729"/>
    </source>
</evidence>